<dbReference type="InterPro" id="IPR045087">
    <property type="entry name" value="Cu-oxidase_fam"/>
</dbReference>
<dbReference type="PANTHER" id="PTHR11709">
    <property type="entry name" value="MULTI-COPPER OXIDASE"/>
    <property type="match status" value="1"/>
</dbReference>
<keyword evidence="3" id="KW-1185">Reference proteome</keyword>
<reference evidence="2 3" key="1">
    <citation type="submission" date="2018-09" db="EMBL/GenBank/DDBJ databases">
        <title>A high-quality reference genome of wild soybean provides a powerful tool to mine soybean genomes.</title>
        <authorList>
            <person name="Xie M."/>
            <person name="Chung C.Y.L."/>
            <person name="Li M.-W."/>
            <person name="Wong F.-L."/>
            <person name="Chan T.-F."/>
            <person name="Lam H.-M."/>
        </authorList>
    </citation>
    <scope>NUCLEOTIDE SEQUENCE [LARGE SCALE GENOMIC DNA]</scope>
    <source>
        <strain evidence="3">cv. W05</strain>
        <tissue evidence="2">Hypocotyl of etiolated seedlings</tissue>
    </source>
</reference>
<dbReference type="Pfam" id="PF00394">
    <property type="entry name" value="Cu-oxidase"/>
    <property type="match status" value="1"/>
</dbReference>
<dbReference type="InterPro" id="IPR008972">
    <property type="entry name" value="Cupredoxin"/>
</dbReference>
<proteinExistence type="predicted"/>
<dbReference type="AlphaFoldDB" id="A0A445IDX2"/>
<dbReference type="Gene3D" id="2.60.40.420">
    <property type="entry name" value="Cupredoxins - blue copper proteins"/>
    <property type="match status" value="1"/>
</dbReference>
<gene>
    <name evidence="2" type="ORF">D0Y65_032575</name>
</gene>
<comment type="caution">
    <text evidence="2">The sequence shown here is derived from an EMBL/GenBank/DDBJ whole genome shotgun (WGS) entry which is preliminary data.</text>
</comment>
<protein>
    <submittedName>
        <fullName evidence="2">Laccase-2</fullName>
    </submittedName>
</protein>
<accession>A0A445IDX2</accession>
<dbReference type="PANTHER" id="PTHR11709:SF256">
    <property type="entry name" value="LACCASE-2"/>
    <property type="match status" value="1"/>
</dbReference>
<name>A0A445IDX2_GLYSO</name>
<evidence type="ECO:0000313" key="2">
    <source>
        <dbReference type="EMBL" id="RZB84239.1"/>
    </source>
</evidence>
<evidence type="ECO:0000259" key="1">
    <source>
        <dbReference type="Pfam" id="PF00394"/>
    </source>
</evidence>
<organism evidence="2 3">
    <name type="scientific">Glycine soja</name>
    <name type="common">Wild soybean</name>
    <dbReference type="NCBI Taxonomy" id="3848"/>
    <lineage>
        <taxon>Eukaryota</taxon>
        <taxon>Viridiplantae</taxon>
        <taxon>Streptophyta</taxon>
        <taxon>Embryophyta</taxon>
        <taxon>Tracheophyta</taxon>
        <taxon>Spermatophyta</taxon>
        <taxon>Magnoliopsida</taxon>
        <taxon>eudicotyledons</taxon>
        <taxon>Gunneridae</taxon>
        <taxon>Pentapetalae</taxon>
        <taxon>rosids</taxon>
        <taxon>fabids</taxon>
        <taxon>Fabales</taxon>
        <taxon>Fabaceae</taxon>
        <taxon>Papilionoideae</taxon>
        <taxon>50 kb inversion clade</taxon>
        <taxon>NPAAA clade</taxon>
        <taxon>indigoferoid/millettioid clade</taxon>
        <taxon>Phaseoleae</taxon>
        <taxon>Glycine</taxon>
        <taxon>Glycine subgen. Soja</taxon>
    </lineage>
</organism>
<dbReference type="Proteomes" id="UP000289340">
    <property type="component" value="Chromosome 11"/>
</dbReference>
<feature type="domain" description="Plastocyanin-like" evidence="1">
    <location>
        <begin position="75"/>
        <end position="161"/>
    </location>
</feature>
<dbReference type="GO" id="GO:0016491">
    <property type="term" value="F:oxidoreductase activity"/>
    <property type="evidence" value="ECO:0007669"/>
    <property type="project" value="TreeGrafter"/>
</dbReference>
<dbReference type="SUPFAM" id="SSF49503">
    <property type="entry name" value="Cupredoxins"/>
    <property type="match status" value="1"/>
</dbReference>
<evidence type="ECO:0000313" key="3">
    <source>
        <dbReference type="Proteomes" id="UP000289340"/>
    </source>
</evidence>
<sequence>MISAIPSSAALSAVSHKEHDYCKRDVGDRLVVKVNHVPKNITIHWAPLHGPLVILTRRNESYPFAKPYKEIAILFDTFGLKVKAGKSYLLRLINAAVNTGLFFSIANHIMTVFEADATYIKPFDSDIILIGQGQTTNVVLKTKPEYTNATFFMLARPFFTGKGTFEQFHIGWHPRIR</sequence>
<dbReference type="EMBL" id="QZWG01000011">
    <property type="protein sequence ID" value="RZB84239.1"/>
    <property type="molecule type" value="Genomic_DNA"/>
</dbReference>
<dbReference type="InterPro" id="IPR001117">
    <property type="entry name" value="Cu-oxidase_2nd"/>
</dbReference>